<evidence type="ECO:0000313" key="3">
    <source>
        <dbReference type="Proteomes" id="UP001203338"/>
    </source>
</evidence>
<dbReference type="PANTHER" id="PTHR42695">
    <property type="entry name" value="GLUTAMINE AMIDOTRANSFERASE YLR126C-RELATED"/>
    <property type="match status" value="1"/>
</dbReference>
<dbReference type="SUPFAM" id="SSF52317">
    <property type="entry name" value="Class I glutamine amidotransferase-like"/>
    <property type="match status" value="1"/>
</dbReference>
<sequence length="238" mass="26353">MPQLGILLCGEQDQDTLDAFGPYADAFIAMLDNCQPDFWRYKVWHCYQNEIPSIPNENDAWIITGSRLGVYEGHPWIEPLSAFVRNVAIDGKIPLAGICFGHQLIHQALGGTVRKSEKGWGAGAYPVSIYKDFAGLKAGESCKVLAIHQDQVIDKAPGFEVLGGSAFCPVAITTNGTNILTMQPHPEFENKEFSFICGRNREKIGEERTDGILASLTEPDDRQTVRHELNRFLGACRT</sequence>
<name>A0ABT0PFZ5_9GAMM</name>
<dbReference type="EMBL" id="JAMFLX010000012">
    <property type="protein sequence ID" value="MCL6270303.1"/>
    <property type="molecule type" value="Genomic_DNA"/>
</dbReference>
<proteinExistence type="predicted"/>
<keyword evidence="3" id="KW-1185">Reference proteome</keyword>
<feature type="domain" description="Glutamine amidotransferase" evidence="1">
    <location>
        <begin position="88"/>
        <end position="192"/>
    </location>
</feature>
<dbReference type="CDD" id="cd01741">
    <property type="entry name" value="GATase1_1"/>
    <property type="match status" value="1"/>
</dbReference>
<dbReference type="InterPro" id="IPR044992">
    <property type="entry name" value="ChyE-like"/>
</dbReference>
<dbReference type="Proteomes" id="UP001203338">
    <property type="component" value="Unassembled WGS sequence"/>
</dbReference>
<dbReference type="RefSeq" id="WP_249699492.1">
    <property type="nucleotide sequence ID" value="NZ_JAMFLX010000012.1"/>
</dbReference>
<keyword evidence="2" id="KW-0315">Glutamine amidotransferase</keyword>
<comment type="caution">
    <text evidence="2">The sequence shown here is derived from an EMBL/GenBank/DDBJ whole genome shotgun (WGS) entry which is preliminary data.</text>
</comment>
<dbReference type="PROSITE" id="PS51273">
    <property type="entry name" value="GATASE_TYPE_1"/>
    <property type="match status" value="1"/>
</dbReference>
<dbReference type="InterPro" id="IPR017926">
    <property type="entry name" value="GATASE"/>
</dbReference>
<evidence type="ECO:0000313" key="2">
    <source>
        <dbReference type="EMBL" id="MCL6270303.1"/>
    </source>
</evidence>
<dbReference type="Gene3D" id="3.40.50.880">
    <property type="match status" value="1"/>
</dbReference>
<dbReference type="InterPro" id="IPR029062">
    <property type="entry name" value="Class_I_gatase-like"/>
</dbReference>
<dbReference type="Pfam" id="PF00117">
    <property type="entry name" value="GATase"/>
    <property type="match status" value="1"/>
</dbReference>
<organism evidence="2 3">
    <name type="scientific">Parendozoicomonas callyspongiae</name>
    <dbReference type="NCBI Taxonomy" id="2942213"/>
    <lineage>
        <taxon>Bacteria</taxon>
        <taxon>Pseudomonadati</taxon>
        <taxon>Pseudomonadota</taxon>
        <taxon>Gammaproteobacteria</taxon>
        <taxon>Oceanospirillales</taxon>
        <taxon>Endozoicomonadaceae</taxon>
        <taxon>Parendozoicomonas</taxon>
    </lineage>
</organism>
<accession>A0ABT0PFZ5</accession>
<gene>
    <name evidence="2" type="ORF">M3P05_10265</name>
</gene>
<reference evidence="2 3" key="1">
    <citation type="submission" date="2022-05" db="EMBL/GenBank/DDBJ databases">
        <authorList>
            <person name="Park J.-S."/>
        </authorList>
    </citation>
    <scope>NUCLEOTIDE SEQUENCE [LARGE SCALE GENOMIC DNA]</scope>
    <source>
        <strain evidence="2 3">2012CJ34-2</strain>
    </source>
</reference>
<evidence type="ECO:0000259" key="1">
    <source>
        <dbReference type="Pfam" id="PF00117"/>
    </source>
</evidence>
<dbReference type="PANTHER" id="PTHR42695:SF5">
    <property type="entry name" value="GLUTAMINE AMIDOTRANSFERASE YLR126C-RELATED"/>
    <property type="match status" value="1"/>
</dbReference>
<protein>
    <submittedName>
        <fullName evidence="2">Type 1 glutamine amidotransferase</fullName>
    </submittedName>
</protein>